<dbReference type="GO" id="GO:0043139">
    <property type="term" value="F:5'-3' DNA helicase activity"/>
    <property type="evidence" value="ECO:0007669"/>
    <property type="project" value="InterPro"/>
</dbReference>
<feature type="domain" description="Toprim" evidence="1">
    <location>
        <begin position="251"/>
        <end position="339"/>
    </location>
</feature>
<proteinExistence type="predicted"/>
<evidence type="ECO:0000259" key="1">
    <source>
        <dbReference type="SMART" id="SM00493"/>
    </source>
</evidence>
<dbReference type="Proteomes" id="UP000583929">
    <property type="component" value="Unassembled WGS sequence"/>
</dbReference>
<protein>
    <recommendedName>
        <fullName evidence="1">Toprim domain-containing protein</fullName>
    </recommendedName>
</protein>
<dbReference type="PANTHER" id="PTHR12873:SF6">
    <property type="entry name" value="TOPRIM DOMAIN-CONTAINING PROTEIN"/>
    <property type="match status" value="1"/>
</dbReference>
<dbReference type="EMBL" id="JAATIQ010000007">
    <property type="protein sequence ID" value="KAF4402590.1"/>
    <property type="molecule type" value="Genomic_DNA"/>
</dbReference>
<dbReference type="Pfam" id="PF13662">
    <property type="entry name" value="Toprim_4"/>
    <property type="match status" value="1"/>
</dbReference>
<dbReference type="PANTHER" id="PTHR12873">
    <property type="entry name" value="T7-LIKE MITOCHONDRIAL DNA HELICASE"/>
    <property type="match status" value="1"/>
</dbReference>
<dbReference type="AlphaFoldDB" id="A0A7J6I7E4"/>
<organism evidence="2 3">
    <name type="scientific">Cannabis sativa</name>
    <name type="common">Hemp</name>
    <name type="synonym">Marijuana</name>
    <dbReference type="NCBI Taxonomy" id="3483"/>
    <lineage>
        <taxon>Eukaryota</taxon>
        <taxon>Viridiplantae</taxon>
        <taxon>Streptophyta</taxon>
        <taxon>Embryophyta</taxon>
        <taxon>Tracheophyta</taxon>
        <taxon>Spermatophyta</taxon>
        <taxon>Magnoliopsida</taxon>
        <taxon>eudicotyledons</taxon>
        <taxon>Gunneridae</taxon>
        <taxon>Pentapetalae</taxon>
        <taxon>rosids</taxon>
        <taxon>fabids</taxon>
        <taxon>Rosales</taxon>
        <taxon>Cannabaceae</taxon>
        <taxon>Cannabis</taxon>
    </lineage>
</organism>
<accession>A0A7J6I7E4</accession>
<evidence type="ECO:0000313" key="2">
    <source>
        <dbReference type="EMBL" id="KAF4402590.1"/>
    </source>
</evidence>
<accession>A0A803QPU2</accession>
<dbReference type="Gene3D" id="3.40.1360.10">
    <property type="match status" value="1"/>
</dbReference>
<evidence type="ECO:0000313" key="3">
    <source>
        <dbReference type="Proteomes" id="UP000583929"/>
    </source>
</evidence>
<dbReference type="InterPro" id="IPR034154">
    <property type="entry name" value="TOPRIM_DnaG/twinkle"/>
</dbReference>
<dbReference type="CDD" id="cd01029">
    <property type="entry name" value="TOPRIM_primases"/>
    <property type="match status" value="1"/>
</dbReference>
<dbReference type="InterPro" id="IPR027032">
    <property type="entry name" value="Twinkle-like"/>
</dbReference>
<dbReference type="GO" id="GO:0003697">
    <property type="term" value="F:single-stranded DNA binding"/>
    <property type="evidence" value="ECO:0007669"/>
    <property type="project" value="InterPro"/>
</dbReference>
<name>A0A7J6I7E4_CANSA</name>
<dbReference type="SUPFAM" id="SSF56731">
    <property type="entry name" value="DNA primase core"/>
    <property type="match status" value="1"/>
</dbReference>
<keyword evidence="3" id="KW-1185">Reference proteome</keyword>
<dbReference type="OMA" id="GCKYRTM"/>
<dbReference type="InterPro" id="IPR006171">
    <property type="entry name" value="TOPRIM_dom"/>
</dbReference>
<comment type="caution">
    <text evidence="2">The sequence shown here is derived from an EMBL/GenBank/DDBJ whole genome shotgun (WGS) entry which is preliminary data.</text>
</comment>
<sequence length="387" mass="43882">MKMRMRMSLSIDSILRPINTALFSSNPCFLTTTTTPALSPTGITKLCSHSFSNSTNLHTQSALPNPAKLEPFDEGKVSVLKQKIELLGVSCNHSWVPGRYYNILCPKCNGGQSMERSLSFHIVQNWEFAMWRCFRFDCGWAGRVFSDDREAENRAERKFKSPRESTEKSLGLVPLGAGVIAYFRERMISEETLHRNSVMQLSGNKLVIAFTYRRNGFLVGCKYRAIEKRRFWQMKDTEKVLYGLDDIIDASEIIIVEGELDKLSVEEAGFYNCVSVPGGAPGKISHTLPSSEKDVAFQYLWNDKQYLDKASRIILATDSDTPGRALAEELARRLGKDRCWQVSWPKKDEHSHYKDANEVLIYLGPSALKNLIVSAKPYHKSMDDQEV</sequence>
<reference evidence="2 3" key="1">
    <citation type="journal article" date="2020" name="bioRxiv">
        <title>Sequence and annotation of 42 cannabis genomes reveals extensive copy number variation in cannabinoid synthesis and pathogen resistance genes.</title>
        <authorList>
            <person name="Mckernan K.J."/>
            <person name="Helbert Y."/>
            <person name="Kane L.T."/>
            <person name="Ebling H."/>
            <person name="Zhang L."/>
            <person name="Liu B."/>
            <person name="Eaton Z."/>
            <person name="Mclaughlin S."/>
            <person name="Kingan S."/>
            <person name="Baybayan P."/>
            <person name="Concepcion G."/>
            <person name="Jordan M."/>
            <person name="Riva A."/>
            <person name="Barbazuk W."/>
            <person name="Harkins T."/>
        </authorList>
    </citation>
    <scope>NUCLEOTIDE SEQUENCE [LARGE SCALE GENOMIC DNA]</scope>
    <source>
        <strain evidence="3">cv. Jamaican Lion 4</strain>
        <tissue evidence="2">Leaf</tissue>
    </source>
</reference>
<gene>
    <name evidence="2" type="ORF">G4B88_012375</name>
</gene>
<dbReference type="SMART" id="SM00493">
    <property type="entry name" value="TOPRIM"/>
    <property type="match status" value="1"/>
</dbReference>